<evidence type="ECO:0000256" key="3">
    <source>
        <dbReference type="ARBA" id="ARBA00022694"/>
    </source>
</evidence>
<evidence type="ECO:0000256" key="1">
    <source>
        <dbReference type="ARBA" id="ARBA00009652"/>
    </source>
</evidence>
<evidence type="ECO:0000313" key="8">
    <source>
        <dbReference type="Proteomes" id="UP000308365"/>
    </source>
</evidence>
<evidence type="ECO:0000313" key="7">
    <source>
        <dbReference type="EMBL" id="TKC46275.1"/>
    </source>
</evidence>
<evidence type="ECO:0000259" key="6">
    <source>
        <dbReference type="Pfam" id="PF21238"/>
    </source>
</evidence>
<feature type="domain" description="Pus10 N-terminal eukaryotes" evidence="5">
    <location>
        <begin position="141"/>
        <end position="258"/>
    </location>
</feature>
<reference evidence="8" key="1">
    <citation type="journal article" date="2019" name="IScience">
        <title>Narwhal Genome Reveals Long-Term Low Genetic Diversity despite Current Large Abundance Size.</title>
        <authorList>
            <person name="Westbury M.V."/>
            <person name="Petersen B."/>
            <person name="Garde E."/>
            <person name="Heide-Jorgensen M.P."/>
            <person name="Lorenzen E.D."/>
        </authorList>
    </citation>
    <scope>NUCLEOTIDE SEQUENCE [LARGE SCALE GENOMIC DNA]</scope>
</reference>
<comment type="caution">
    <text evidence="7">The sequence shown here is derived from an EMBL/GenBank/DDBJ whole genome shotgun (WGS) entry which is preliminary data.</text>
</comment>
<protein>
    <recommendedName>
        <fullName evidence="2">tRNA pseudouridine(55) synthase</fullName>
        <ecNumber evidence="2">5.4.99.25</ecNumber>
    </recommendedName>
</protein>
<dbReference type="EMBL" id="RWIC01000280">
    <property type="protein sequence ID" value="TKC46275.1"/>
    <property type="molecule type" value="Genomic_DNA"/>
</dbReference>
<dbReference type="Pfam" id="PF21238">
    <property type="entry name" value="Pus10_C"/>
    <property type="match status" value="1"/>
</dbReference>
<dbReference type="SUPFAM" id="SSF55120">
    <property type="entry name" value="Pseudouridine synthase"/>
    <property type="match status" value="1"/>
</dbReference>
<dbReference type="Gene3D" id="3.30.70.3190">
    <property type="match status" value="1"/>
</dbReference>
<feature type="non-terminal residue" evidence="7">
    <location>
        <position position="1"/>
    </location>
</feature>
<name>A0A4U1F9S3_MONMO</name>
<keyword evidence="4" id="KW-0413">Isomerase</keyword>
<keyword evidence="3" id="KW-0819">tRNA processing</keyword>
<feature type="domain" description="Pus10-like C-terminal" evidence="6">
    <location>
        <begin position="264"/>
        <end position="473"/>
    </location>
</feature>
<dbReference type="FunFam" id="3.30.70.3190:FF:000001">
    <property type="entry name" value="tRNA pseudouridine synthase Pus10"/>
    <property type="match status" value="1"/>
</dbReference>
<dbReference type="FunFam" id="1.10.10.2050:FF:000001">
    <property type="entry name" value="putative tRNA pseudouridine synthase Pus10"/>
    <property type="match status" value="1"/>
</dbReference>
<dbReference type="InterPro" id="IPR048742">
    <property type="entry name" value="Pus10_N_euk"/>
</dbReference>
<evidence type="ECO:0000256" key="4">
    <source>
        <dbReference type="ARBA" id="ARBA00023235"/>
    </source>
</evidence>
<accession>A0A4U1F9S3</accession>
<dbReference type="AlphaFoldDB" id="A0A4U1F9S3"/>
<comment type="similarity">
    <text evidence="1">Belongs to the pseudouridine synthase Pus10 family.</text>
</comment>
<sequence>LFNMFPLTVENKHVAQLLLSTGTCPRCIFRFCGVDFHAPYKLPYKELLNELQKFLETEKDELISEVPNPPPKKIRLQELEDGIDGMDNLSQNGEGKILIIEDGSIASKNSNLNVCNVCLGILQDFCEKEFIKKLSVREVLKWIKQSLSLERNDTVQLKEAYKWITHPLFSEELGVPIDGKSLFEVSVVFAHPETVEDCHFLRAICPDCFKPAKNKQSVFTRMAVMKALNKIKEEDFRKQFPCPPNSPKAVCSVVEIECAHGAVFVAGRYNKYSRNLPQTPWIIDGERKLDSSVEELISDHLLTVFKAERRPFAIELVNPHRVHFTSQEIKELQQKINNSSNKIQVRDLQLVTREAIGHMKEGEEEKTKTYSALIWTNKAIQRKDIEFLDDIKDLKIDQKTPLRVLHRRPLAVRTRIIHSMETHYVDEHHFRLYLKTQAGTYIKEFVHGDFGRTKPNICSLMDVTADILELDVEH</sequence>
<evidence type="ECO:0000256" key="2">
    <source>
        <dbReference type="ARBA" id="ARBA00012787"/>
    </source>
</evidence>
<dbReference type="InterPro" id="IPR048741">
    <property type="entry name" value="Pus10-like_C"/>
</dbReference>
<dbReference type="PANTHER" id="PTHR21568">
    <property type="entry name" value="TRNA PSEUDOURIDINE SYNTHASE PUS10"/>
    <property type="match status" value="1"/>
</dbReference>
<gene>
    <name evidence="7" type="ORF">EI555_019336</name>
</gene>
<evidence type="ECO:0000259" key="5">
    <source>
        <dbReference type="Pfam" id="PF21237"/>
    </source>
</evidence>
<dbReference type="Proteomes" id="UP000308365">
    <property type="component" value="Unassembled WGS sequence"/>
</dbReference>
<dbReference type="Gene3D" id="1.10.10.2050">
    <property type="match status" value="1"/>
</dbReference>
<dbReference type="GO" id="GO:0031119">
    <property type="term" value="P:tRNA pseudouridine synthesis"/>
    <property type="evidence" value="ECO:0007669"/>
    <property type="project" value="TreeGrafter"/>
</dbReference>
<dbReference type="EC" id="5.4.99.25" evidence="2"/>
<dbReference type="Gene3D" id="3.30.70.2510">
    <property type="match status" value="2"/>
</dbReference>
<dbReference type="InterPro" id="IPR020103">
    <property type="entry name" value="PsdUridine_synth_cat_dom_sf"/>
</dbReference>
<dbReference type="InterPro" id="IPR039894">
    <property type="entry name" value="Pus10-like"/>
</dbReference>
<proteinExistence type="inferred from homology"/>
<dbReference type="PANTHER" id="PTHR21568:SF0">
    <property type="entry name" value="TRNA PSEUDOURIDINE SYNTHASE PUS10"/>
    <property type="match status" value="1"/>
</dbReference>
<dbReference type="GO" id="GO:0160148">
    <property type="term" value="F:tRNA pseudouridine(55) synthase activity"/>
    <property type="evidence" value="ECO:0007669"/>
    <property type="project" value="UniProtKB-EC"/>
</dbReference>
<dbReference type="Pfam" id="PF21237">
    <property type="entry name" value="Pus10_N_euk"/>
    <property type="match status" value="1"/>
</dbReference>
<dbReference type="GO" id="GO:0003723">
    <property type="term" value="F:RNA binding"/>
    <property type="evidence" value="ECO:0007669"/>
    <property type="project" value="InterPro"/>
</dbReference>
<organism evidence="7 8">
    <name type="scientific">Monodon monoceros</name>
    <name type="common">Narwhal</name>
    <name type="synonym">Ceratodon monodon</name>
    <dbReference type="NCBI Taxonomy" id="40151"/>
    <lineage>
        <taxon>Eukaryota</taxon>
        <taxon>Metazoa</taxon>
        <taxon>Chordata</taxon>
        <taxon>Craniata</taxon>
        <taxon>Vertebrata</taxon>
        <taxon>Euteleostomi</taxon>
        <taxon>Mammalia</taxon>
        <taxon>Eutheria</taxon>
        <taxon>Laurasiatheria</taxon>
        <taxon>Artiodactyla</taxon>
        <taxon>Whippomorpha</taxon>
        <taxon>Cetacea</taxon>
        <taxon>Odontoceti</taxon>
        <taxon>Monodontidae</taxon>
        <taxon>Monodon</taxon>
    </lineage>
</organism>